<evidence type="ECO:0000256" key="3">
    <source>
        <dbReference type="ARBA" id="ARBA00022630"/>
    </source>
</evidence>
<dbReference type="KEGG" id="aon:DEH84_06720"/>
<protein>
    <recommendedName>
        <fullName evidence="9">tRNA-dihydrouridine(20/20a) synthase</fullName>
        <ecNumber evidence="9">1.3.1.91</ecNumber>
    </recommendedName>
    <alternativeName>
        <fullName evidence="9">U20-specific dihydrouridine synthase</fullName>
        <shortName evidence="9">U20-specific Dus</shortName>
    </alternativeName>
    <alternativeName>
        <fullName evidence="9">tRNA-dihydrouridine synthase A</fullName>
    </alternativeName>
</protein>
<comment type="cofactor">
    <cofactor evidence="1 9">
        <name>FMN</name>
        <dbReference type="ChEBI" id="CHEBI:58210"/>
    </cofactor>
</comment>
<dbReference type="Proteomes" id="UP000244892">
    <property type="component" value="Chromosome"/>
</dbReference>
<evidence type="ECO:0000256" key="8">
    <source>
        <dbReference type="ARBA" id="ARBA00023002"/>
    </source>
</evidence>
<feature type="binding site" evidence="9">
    <location>
        <begin position="252"/>
        <end position="253"/>
    </location>
    <ligand>
        <name>FMN</name>
        <dbReference type="ChEBI" id="CHEBI:58210"/>
    </ligand>
</feature>
<dbReference type="GO" id="GO:0102266">
    <property type="term" value="F:tRNA-dihydrouridine20a synthase activity"/>
    <property type="evidence" value="ECO:0007669"/>
    <property type="project" value="RHEA"/>
</dbReference>
<evidence type="ECO:0000259" key="11">
    <source>
        <dbReference type="Pfam" id="PF01207"/>
    </source>
</evidence>
<gene>
    <name evidence="9" type="primary">dusA</name>
    <name evidence="12" type="ORF">DEH84_06720</name>
</gene>
<comment type="catalytic activity">
    <reaction evidence="9">
        <text>5,6-dihydrouridine(20) in tRNA + NADP(+) = uridine(20) in tRNA + NADPH + H(+)</text>
        <dbReference type="Rhea" id="RHEA:53336"/>
        <dbReference type="Rhea" id="RHEA-COMP:13533"/>
        <dbReference type="Rhea" id="RHEA-COMP:13534"/>
        <dbReference type="ChEBI" id="CHEBI:15378"/>
        <dbReference type="ChEBI" id="CHEBI:57783"/>
        <dbReference type="ChEBI" id="CHEBI:58349"/>
        <dbReference type="ChEBI" id="CHEBI:65315"/>
        <dbReference type="ChEBI" id="CHEBI:74443"/>
        <dbReference type="EC" id="1.3.1.91"/>
    </reaction>
</comment>
<organism evidence="12 13">
    <name type="scientific">Aquabacterium olei</name>
    <dbReference type="NCBI Taxonomy" id="1296669"/>
    <lineage>
        <taxon>Bacteria</taxon>
        <taxon>Pseudomonadati</taxon>
        <taxon>Pseudomonadota</taxon>
        <taxon>Betaproteobacteria</taxon>
        <taxon>Burkholderiales</taxon>
        <taxon>Aquabacterium</taxon>
    </lineage>
</organism>
<comment type="catalytic activity">
    <reaction evidence="9">
        <text>5,6-dihydrouridine(20a) in tRNA + NADP(+) = uridine(20a) in tRNA + NADPH + H(+)</text>
        <dbReference type="Rhea" id="RHEA:53344"/>
        <dbReference type="Rhea" id="RHEA-COMP:13535"/>
        <dbReference type="Rhea" id="RHEA-COMP:13536"/>
        <dbReference type="ChEBI" id="CHEBI:15378"/>
        <dbReference type="ChEBI" id="CHEBI:57783"/>
        <dbReference type="ChEBI" id="CHEBI:58349"/>
        <dbReference type="ChEBI" id="CHEBI:65315"/>
        <dbReference type="ChEBI" id="CHEBI:74443"/>
    </reaction>
</comment>
<dbReference type="PANTHER" id="PTHR42907:SF1">
    <property type="entry name" value="FMN-LINKED OXIDOREDUCTASES SUPERFAMILY PROTEIN"/>
    <property type="match status" value="1"/>
</dbReference>
<feature type="binding site" evidence="9">
    <location>
        <position position="77"/>
    </location>
    <ligand>
        <name>FMN</name>
        <dbReference type="ChEBI" id="CHEBI:58210"/>
    </ligand>
</feature>
<feature type="region of interest" description="Disordered" evidence="10">
    <location>
        <begin position="343"/>
        <end position="363"/>
    </location>
</feature>
<evidence type="ECO:0000313" key="13">
    <source>
        <dbReference type="Proteomes" id="UP000244892"/>
    </source>
</evidence>
<dbReference type="PANTHER" id="PTHR42907">
    <property type="entry name" value="FMN-LINKED OXIDOREDUCTASES SUPERFAMILY PROTEIN"/>
    <property type="match status" value="1"/>
</dbReference>
<evidence type="ECO:0000256" key="4">
    <source>
        <dbReference type="ARBA" id="ARBA00022643"/>
    </source>
</evidence>
<evidence type="ECO:0000256" key="10">
    <source>
        <dbReference type="SAM" id="MobiDB-lite"/>
    </source>
</evidence>
<dbReference type="HAMAP" id="MF_02041">
    <property type="entry name" value="DusA_subfam"/>
    <property type="match status" value="1"/>
</dbReference>
<sequence>MSAQRIPKIDPATGLSPWRACVAPMLDWTDRHCRYFHRLLSPHSRLYTEMITTGALVHGQLHRFLEYNEGEHPVALQLGGSEPEDLAHCVKLAAKFGYDEVNLNCGCPSERVQRGAFGACLMNEAGLVADSVRAMLDASGGDPGMPITVKHRIGIDQNESYAFVRDFVGTVAEAGCEVFIVHARNAWLKGLSPKENREIPPLRYEVVHQLKQDFPHLVIVLNGGLADNDACVAQLQPGAVHDGVALDGVMVGRVAYHTPWMMAEWDERLFGRGPRTDSLTREQVEAEMVAYAQREMDRTAGWPHGEVRWPQVMRHVLGLYNGLPGARRWRQVWSDHHLKNLPPAEVMKQAHTRPPRREEGAAA</sequence>
<keyword evidence="13" id="KW-1185">Reference proteome</keyword>
<dbReference type="Gene3D" id="3.20.20.70">
    <property type="entry name" value="Aldolase class I"/>
    <property type="match status" value="1"/>
</dbReference>
<keyword evidence="8 9" id="KW-0560">Oxidoreductase</keyword>
<dbReference type="EMBL" id="CP029210">
    <property type="protein sequence ID" value="AWI53157.1"/>
    <property type="molecule type" value="Genomic_DNA"/>
</dbReference>
<dbReference type="GO" id="GO:0000049">
    <property type="term" value="F:tRNA binding"/>
    <property type="evidence" value="ECO:0007669"/>
    <property type="project" value="UniProtKB-UniRule"/>
</dbReference>
<evidence type="ECO:0000256" key="7">
    <source>
        <dbReference type="ARBA" id="ARBA00022884"/>
    </source>
</evidence>
<evidence type="ECO:0000256" key="2">
    <source>
        <dbReference type="ARBA" id="ARBA00022555"/>
    </source>
</evidence>
<accession>A0A2U8FQK2</accession>
<dbReference type="NCBIfam" id="NF008774">
    <property type="entry name" value="PRK11815.1"/>
    <property type="match status" value="1"/>
</dbReference>
<evidence type="ECO:0000313" key="12">
    <source>
        <dbReference type="EMBL" id="AWI53157.1"/>
    </source>
</evidence>
<feature type="active site" description="Proton donor" evidence="9">
    <location>
        <position position="107"/>
    </location>
</feature>
<dbReference type="GO" id="GO:0050660">
    <property type="term" value="F:flavin adenine dinucleotide binding"/>
    <property type="evidence" value="ECO:0007669"/>
    <property type="project" value="InterPro"/>
</dbReference>
<reference evidence="12 13" key="1">
    <citation type="submission" date="2018-05" db="EMBL/GenBank/DDBJ databases">
        <title>complete genome sequence of Aquabacterium olei NBRC 110486.</title>
        <authorList>
            <person name="Tang B."/>
            <person name="Chang J."/>
            <person name="Zhang L."/>
            <person name="Yang H."/>
        </authorList>
    </citation>
    <scope>NUCLEOTIDE SEQUENCE [LARGE SCALE GENOMIC DNA]</scope>
    <source>
        <strain evidence="12 13">NBRC 110486</strain>
    </source>
</reference>
<keyword evidence="2 9" id="KW-0820">tRNA-binding</keyword>
<comment type="similarity">
    <text evidence="9">Belongs to the Dus family. DusA subfamily.</text>
</comment>
<feature type="binding site" evidence="9">
    <location>
        <begin position="222"/>
        <end position="224"/>
    </location>
    <ligand>
        <name>FMN</name>
        <dbReference type="ChEBI" id="CHEBI:58210"/>
    </ligand>
</feature>
<dbReference type="PROSITE" id="PS01136">
    <property type="entry name" value="UPF0034"/>
    <property type="match status" value="1"/>
</dbReference>
<feature type="site" description="Interacts with tRNA; defines subfamily-specific binding signature" evidence="9">
    <location>
        <position position="194"/>
    </location>
</feature>
<comment type="catalytic activity">
    <reaction evidence="9">
        <text>5,6-dihydrouridine(20) in tRNA + NAD(+) = uridine(20) in tRNA + NADH + H(+)</text>
        <dbReference type="Rhea" id="RHEA:53340"/>
        <dbReference type="Rhea" id="RHEA-COMP:13533"/>
        <dbReference type="Rhea" id="RHEA-COMP:13534"/>
        <dbReference type="ChEBI" id="CHEBI:15378"/>
        <dbReference type="ChEBI" id="CHEBI:57540"/>
        <dbReference type="ChEBI" id="CHEBI:57945"/>
        <dbReference type="ChEBI" id="CHEBI:65315"/>
        <dbReference type="ChEBI" id="CHEBI:74443"/>
        <dbReference type="EC" id="1.3.1.91"/>
    </reaction>
</comment>
<keyword evidence="3 9" id="KW-0285">Flavoprotein</keyword>
<dbReference type="InterPro" id="IPR035587">
    <property type="entry name" value="DUS-like_FMN-bd"/>
</dbReference>
<dbReference type="Pfam" id="PF01207">
    <property type="entry name" value="Dus"/>
    <property type="match status" value="1"/>
</dbReference>
<dbReference type="OrthoDB" id="9783413at2"/>
<feature type="domain" description="DUS-like FMN-binding" evidence="11">
    <location>
        <begin position="22"/>
        <end position="339"/>
    </location>
</feature>
<keyword evidence="7 9" id="KW-0694">RNA-binding</keyword>
<dbReference type="SUPFAM" id="SSF51395">
    <property type="entry name" value="FMN-linked oxidoreductases"/>
    <property type="match status" value="1"/>
</dbReference>
<dbReference type="EC" id="1.3.1.91" evidence="9"/>
<feature type="site" description="Interacts with tRNA" evidence="9">
    <location>
        <position position="104"/>
    </location>
</feature>
<comment type="catalytic activity">
    <reaction evidence="9">
        <text>5,6-dihydrouridine(20a) in tRNA + NAD(+) = uridine(20a) in tRNA + NADH + H(+)</text>
        <dbReference type="Rhea" id="RHEA:53348"/>
        <dbReference type="Rhea" id="RHEA-COMP:13535"/>
        <dbReference type="Rhea" id="RHEA-COMP:13536"/>
        <dbReference type="ChEBI" id="CHEBI:15378"/>
        <dbReference type="ChEBI" id="CHEBI:57540"/>
        <dbReference type="ChEBI" id="CHEBI:57945"/>
        <dbReference type="ChEBI" id="CHEBI:65315"/>
        <dbReference type="ChEBI" id="CHEBI:74443"/>
    </reaction>
</comment>
<feature type="site" description="Interacts with tRNA; defines subfamily-specific binding signature" evidence="9">
    <location>
        <position position="330"/>
    </location>
</feature>
<keyword evidence="4 9" id="KW-0288">FMN</keyword>
<name>A0A2U8FQK2_9BURK</name>
<feature type="binding site" evidence="9">
    <location>
        <begin position="24"/>
        <end position="26"/>
    </location>
    <ligand>
        <name>FMN</name>
        <dbReference type="ChEBI" id="CHEBI:58210"/>
    </ligand>
</feature>
<evidence type="ECO:0000256" key="9">
    <source>
        <dbReference type="HAMAP-Rule" id="MF_02041"/>
    </source>
</evidence>
<dbReference type="InterPro" id="IPR013785">
    <property type="entry name" value="Aldolase_TIM"/>
</dbReference>
<dbReference type="Gene3D" id="1.20.120.1460">
    <property type="match status" value="1"/>
</dbReference>
<feature type="binding site" evidence="9">
    <location>
        <position position="182"/>
    </location>
    <ligand>
        <name>FMN</name>
        <dbReference type="ChEBI" id="CHEBI:58210"/>
    </ligand>
</feature>
<dbReference type="CDD" id="cd02801">
    <property type="entry name" value="DUS_like_FMN"/>
    <property type="match status" value="1"/>
</dbReference>
<evidence type="ECO:0000256" key="1">
    <source>
        <dbReference type="ARBA" id="ARBA00001917"/>
    </source>
</evidence>
<dbReference type="InterPro" id="IPR018517">
    <property type="entry name" value="tRNA_hU_synthase_CS"/>
</dbReference>
<keyword evidence="5 9" id="KW-0819">tRNA processing</keyword>
<comment type="function">
    <text evidence="9">Catalyzes the synthesis of 5,6-dihydrouridine (D), a modified base found in the D-loop of most tRNAs, via the reduction of the C5-C6 double bond in target uridines. Specifically modifies U20 and U20a in tRNAs.</text>
</comment>
<dbReference type="InterPro" id="IPR004653">
    <property type="entry name" value="DusA"/>
</dbReference>
<dbReference type="GO" id="GO:0102264">
    <property type="term" value="F:tRNA-dihydrouridine20 synthase activity"/>
    <property type="evidence" value="ECO:0007669"/>
    <property type="project" value="UniProtKB-EC"/>
</dbReference>
<dbReference type="RefSeq" id="WP_109035920.1">
    <property type="nucleotide sequence ID" value="NZ_CP029210.1"/>
</dbReference>
<dbReference type="AlphaFoldDB" id="A0A2U8FQK2"/>
<dbReference type="GO" id="GO:0010181">
    <property type="term" value="F:FMN binding"/>
    <property type="evidence" value="ECO:0007669"/>
    <property type="project" value="UniProtKB-UniRule"/>
</dbReference>
<evidence type="ECO:0000256" key="5">
    <source>
        <dbReference type="ARBA" id="ARBA00022694"/>
    </source>
</evidence>
<feature type="binding site" evidence="9">
    <location>
        <position position="150"/>
    </location>
    <ligand>
        <name>FMN</name>
        <dbReference type="ChEBI" id="CHEBI:58210"/>
    </ligand>
</feature>
<evidence type="ECO:0000256" key="6">
    <source>
        <dbReference type="ARBA" id="ARBA00022857"/>
    </source>
</evidence>
<feature type="site" description="Interacts with tRNA; defines subfamily-specific binding signature" evidence="9">
    <location>
        <position position="327"/>
    </location>
</feature>
<feature type="site" description="Interacts with tRNA" evidence="9">
    <location>
        <position position="197"/>
    </location>
</feature>
<keyword evidence="6 9" id="KW-0521">NADP</keyword>
<proteinExistence type="inferred from homology"/>